<evidence type="ECO:0000313" key="2">
    <source>
        <dbReference type="Proteomes" id="UP001174908"/>
    </source>
</evidence>
<accession>A0ABT7NB58</accession>
<gene>
    <name evidence="1" type="ORF">QTH91_11605</name>
</gene>
<name>A0ABT7NB58_9BURK</name>
<evidence type="ECO:0000313" key="1">
    <source>
        <dbReference type="EMBL" id="MDM0045130.1"/>
    </source>
</evidence>
<protein>
    <submittedName>
        <fullName evidence="1">Uncharacterized protein</fullName>
    </submittedName>
</protein>
<reference evidence="1" key="1">
    <citation type="submission" date="2023-06" db="EMBL/GenBank/DDBJ databases">
        <authorList>
            <person name="Jiang Y."/>
            <person name="Liu Q."/>
        </authorList>
    </citation>
    <scope>NUCLEOTIDE SEQUENCE</scope>
    <source>
        <strain evidence="1">CGMCC 1.12089</strain>
    </source>
</reference>
<dbReference type="EMBL" id="JASZYV010000002">
    <property type="protein sequence ID" value="MDM0045130.1"/>
    <property type="molecule type" value="Genomic_DNA"/>
</dbReference>
<dbReference type="Proteomes" id="UP001174908">
    <property type="component" value="Unassembled WGS sequence"/>
</dbReference>
<sequence length="101" mass="11253">MSLDFLLFDDSEGDDETALFDAMACVVPEHEARVEAEIATVIAWAERSFPGRRGPIEEGGEWDADLQVSREQDGRRTYALSITGTRTFAEAFREHFAQALG</sequence>
<organism evidence="1 2">
    <name type="scientific">Variovorax dokdonensis</name>
    <dbReference type="NCBI Taxonomy" id="344883"/>
    <lineage>
        <taxon>Bacteria</taxon>
        <taxon>Pseudomonadati</taxon>
        <taxon>Pseudomonadota</taxon>
        <taxon>Betaproteobacteria</taxon>
        <taxon>Burkholderiales</taxon>
        <taxon>Comamonadaceae</taxon>
        <taxon>Variovorax</taxon>
    </lineage>
</organism>
<dbReference type="RefSeq" id="WP_286660229.1">
    <property type="nucleotide sequence ID" value="NZ_JASZYV010000002.1"/>
</dbReference>
<comment type="caution">
    <text evidence="1">The sequence shown here is derived from an EMBL/GenBank/DDBJ whole genome shotgun (WGS) entry which is preliminary data.</text>
</comment>
<proteinExistence type="predicted"/>
<keyword evidence="2" id="KW-1185">Reference proteome</keyword>